<protein>
    <submittedName>
        <fullName evidence="3">Uncharacterized protein</fullName>
    </submittedName>
</protein>
<keyword evidence="1" id="KW-0175">Coiled coil</keyword>
<reference evidence="3" key="1">
    <citation type="submission" date="2021-03" db="EMBL/GenBank/DDBJ databases">
        <authorList>
            <person name="Tagirdzhanova G."/>
        </authorList>
    </citation>
    <scope>NUCLEOTIDE SEQUENCE</scope>
</reference>
<feature type="region of interest" description="Disordered" evidence="2">
    <location>
        <begin position="300"/>
        <end position="383"/>
    </location>
</feature>
<sequence>MPSSSSSSFALDHVLTPKLDTNPCTTHSHIFQPFRTPSASTLLNQSTTSFTSHDGLPTCRKRSRRDSHLSDDVPPTFDDRSWSAAQSQSALDTPGVMSPVPFVSTRYRLAGVLDTPSAEYASVTERATSPDLTLRAGRGWHPGGGGGAGGGAGSPGSYFPLLAREGNGRSRAGKKVASRQEGWGKTIYSVIGVAGRVWDFCRVNAFRGFYAGGGQGYAMRPSGEMMNGERSVWESCDEKGRLGAGGDGQVVVPGGFPEEDYIPDYISNEHMTPCRPAKRIQREKGETGLGASWVMVERSHARISRDSSPSRISTRKVPVKSSSPGRRPASRAGQRPTQHAPRPSLTSSAGSLALSPGRPASFANTRSPVSSPRHESPVSVDVQRHMARIRKRELEEDANLKRLNQQLKAMIREGKEALGTKFEVEEVLEDVVDEGYVEGDYVDRSMA</sequence>
<feature type="region of interest" description="Disordered" evidence="2">
    <location>
        <begin position="47"/>
        <end position="93"/>
    </location>
</feature>
<organism evidence="3 4">
    <name type="scientific">Heterodermia speciosa</name>
    <dbReference type="NCBI Taxonomy" id="116794"/>
    <lineage>
        <taxon>Eukaryota</taxon>
        <taxon>Fungi</taxon>
        <taxon>Dikarya</taxon>
        <taxon>Ascomycota</taxon>
        <taxon>Pezizomycotina</taxon>
        <taxon>Lecanoromycetes</taxon>
        <taxon>OSLEUM clade</taxon>
        <taxon>Lecanoromycetidae</taxon>
        <taxon>Caliciales</taxon>
        <taxon>Physciaceae</taxon>
        <taxon>Heterodermia</taxon>
    </lineage>
</organism>
<evidence type="ECO:0000256" key="1">
    <source>
        <dbReference type="SAM" id="Coils"/>
    </source>
</evidence>
<feature type="compositionally biased region" description="Low complexity" evidence="2">
    <location>
        <begin position="321"/>
        <end position="333"/>
    </location>
</feature>
<evidence type="ECO:0000256" key="2">
    <source>
        <dbReference type="SAM" id="MobiDB-lite"/>
    </source>
</evidence>
<feature type="compositionally biased region" description="Basic and acidic residues" evidence="2">
    <location>
        <begin position="66"/>
        <end position="81"/>
    </location>
</feature>
<accession>A0A8H3J0Y1</accession>
<evidence type="ECO:0000313" key="4">
    <source>
        <dbReference type="Proteomes" id="UP000664521"/>
    </source>
</evidence>
<comment type="caution">
    <text evidence="3">The sequence shown here is derived from an EMBL/GenBank/DDBJ whole genome shotgun (WGS) entry which is preliminary data.</text>
</comment>
<dbReference type="AlphaFoldDB" id="A0A8H3J0Y1"/>
<dbReference type="Proteomes" id="UP000664521">
    <property type="component" value="Unassembled WGS sequence"/>
</dbReference>
<dbReference type="EMBL" id="CAJPDS010000117">
    <property type="protein sequence ID" value="CAF9938680.1"/>
    <property type="molecule type" value="Genomic_DNA"/>
</dbReference>
<keyword evidence="4" id="KW-1185">Reference proteome</keyword>
<dbReference type="OrthoDB" id="5138418at2759"/>
<feature type="coiled-coil region" evidence="1">
    <location>
        <begin position="386"/>
        <end position="413"/>
    </location>
</feature>
<proteinExistence type="predicted"/>
<gene>
    <name evidence="3" type="ORF">HETSPECPRED_001152</name>
</gene>
<name>A0A8H3J0Y1_9LECA</name>
<feature type="compositionally biased region" description="Low complexity" evidence="2">
    <location>
        <begin position="343"/>
        <end position="357"/>
    </location>
</feature>
<evidence type="ECO:0000313" key="3">
    <source>
        <dbReference type="EMBL" id="CAF9938680.1"/>
    </source>
</evidence>